<evidence type="ECO:0000313" key="3">
    <source>
        <dbReference type="Proteomes" id="UP000315344"/>
    </source>
</evidence>
<keyword evidence="1" id="KW-0812">Transmembrane</keyword>
<keyword evidence="1" id="KW-0472">Membrane</keyword>
<accession>A0A533IEU6</accession>
<keyword evidence="1" id="KW-1133">Transmembrane helix</keyword>
<gene>
    <name evidence="2" type="ORF">DI616_01305</name>
</gene>
<feature type="transmembrane region" description="Helical" evidence="1">
    <location>
        <begin position="32"/>
        <end position="50"/>
    </location>
</feature>
<comment type="caution">
    <text evidence="2">The sequence shown here is derived from an EMBL/GenBank/DDBJ whole genome shotgun (WGS) entry which is preliminary data.</text>
</comment>
<dbReference type="Proteomes" id="UP000315344">
    <property type="component" value="Unassembled WGS sequence"/>
</dbReference>
<feature type="transmembrane region" description="Helical" evidence="1">
    <location>
        <begin position="57"/>
        <end position="73"/>
    </location>
</feature>
<feature type="transmembrane region" description="Helical" evidence="1">
    <location>
        <begin position="279"/>
        <end position="297"/>
    </location>
</feature>
<name>A0A533IEU6_PARDE</name>
<feature type="transmembrane region" description="Helical" evidence="1">
    <location>
        <begin position="444"/>
        <end position="468"/>
    </location>
</feature>
<feature type="transmembrane region" description="Helical" evidence="1">
    <location>
        <begin position="362"/>
        <end position="394"/>
    </location>
</feature>
<dbReference type="EMBL" id="VAFL01000001">
    <property type="protein sequence ID" value="TKW68660.1"/>
    <property type="molecule type" value="Genomic_DNA"/>
</dbReference>
<sequence length="469" mass="49394">MMPSGERLAGLIGLPLVGVIFAMSVLEYGGPAAFAWMAGILSTLAIAMSLSRLRRTHFIFLAIAFALVLYAVITQEDWAPAVGRAVLNGSLIIGVFTALTALRSAAAGSAEIVECGRFLARQRPGLRYAALSVGGHLFGLILLYGAISLLGSLAVESTSREPDAEIRYHRTRRMLVAIQRGFISTLTWSPMAFSMVISIALVPGASWGAALLPCLVSAAILLVGGWALDTIFKPKLSHPPPPRAVETGSWWRNLRPLLLLLGAVVGGTAALHFLTGVEVIGAVMSLIPVIALIWVWMQAVGQGLSPRDYLGSRASQFLFVEVPGYRGEITLLFMAAFIGSLGSYLLVPLVKSSGIDLSALPPLAVLIPLIWLIVLAGQLGMNPILAVSLIIPLLPTPEAMGVSPVVVVSAITAGWALSGATSPFTASVLLLGALGKVSPRKAGLVWNGPYVLVIGAMLSLWVTLLSFLL</sequence>
<feature type="transmembrane region" description="Helical" evidence="1">
    <location>
        <begin position="209"/>
        <end position="228"/>
    </location>
</feature>
<feature type="transmembrane region" description="Helical" evidence="1">
    <location>
        <begin position="7"/>
        <end position="26"/>
    </location>
</feature>
<feature type="transmembrane region" description="Helical" evidence="1">
    <location>
        <begin position="126"/>
        <end position="147"/>
    </location>
</feature>
<feature type="transmembrane region" description="Helical" evidence="1">
    <location>
        <begin position="85"/>
        <end position="105"/>
    </location>
</feature>
<evidence type="ECO:0000313" key="2">
    <source>
        <dbReference type="EMBL" id="TKW68660.1"/>
    </source>
</evidence>
<proteinExistence type="predicted"/>
<evidence type="ECO:0000256" key="1">
    <source>
        <dbReference type="SAM" id="Phobius"/>
    </source>
</evidence>
<protein>
    <recommendedName>
        <fullName evidence="4">H+/citrate symporter</fullName>
    </recommendedName>
</protein>
<dbReference type="AlphaFoldDB" id="A0A533IEU6"/>
<feature type="transmembrane region" description="Helical" evidence="1">
    <location>
        <begin position="257"/>
        <end position="274"/>
    </location>
</feature>
<feature type="transmembrane region" description="Helical" evidence="1">
    <location>
        <begin position="182"/>
        <end position="202"/>
    </location>
</feature>
<evidence type="ECO:0008006" key="4">
    <source>
        <dbReference type="Google" id="ProtNLM"/>
    </source>
</evidence>
<feature type="transmembrane region" description="Helical" evidence="1">
    <location>
        <begin position="329"/>
        <end position="350"/>
    </location>
</feature>
<feature type="transmembrane region" description="Helical" evidence="1">
    <location>
        <begin position="406"/>
        <end position="432"/>
    </location>
</feature>
<organism evidence="2 3">
    <name type="scientific">Paracoccus denitrificans</name>
    <dbReference type="NCBI Taxonomy" id="266"/>
    <lineage>
        <taxon>Bacteria</taxon>
        <taxon>Pseudomonadati</taxon>
        <taxon>Pseudomonadota</taxon>
        <taxon>Alphaproteobacteria</taxon>
        <taxon>Rhodobacterales</taxon>
        <taxon>Paracoccaceae</taxon>
        <taxon>Paracoccus</taxon>
    </lineage>
</organism>
<reference evidence="2 3" key="1">
    <citation type="journal article" date="2017" name="Nat. Commun.">
        <title>In situ click chemistry generation of cyclooxygenase-2 inhibitors.</title>
        <authorList>
            <person name="Bhardwaj A."/>
            <person name="Kaur J."/>
            <person name="Wuest M."/>
            <person name="Wuest F."/>
        </authorList>
    </citation>
    <scope>NUCLEOTIDE SEQUENCE [LARGE SCALE GENOMIC DNA]</scope>
    <source>
        <strain evidence="2">S2_012_000_R3_94</strain>
    </source>
</reference>